<feature type="transmembrane region" description="Helical" evidence="1">
    <location>
        <begin position="28"/>
        <end position="48"/>
    </location>
</feature>
<evidence type="ECO:0000313" key="3">
    <source>
        <dbReference type="Proteomes" id="UP000700596"/>
    </source>
</evidence>
<protein>
    <recommendedName>
        <fullName evidence="4">Transmembrane protein</fullName>
    </recommendedName>
</protein>
<keyword evidence="1" id="KW-0812">Transmembrane</keyword>
<evidence type="ECO:0000256" key="1">
    <source>
        <dbReference type="SAM" id="Phobius"/>
    </source>
</evidence>
<comment type="caution">
    <text evidence="2">The sequence shown here is derived from an EMBL/GenBank/DDBJ whole genome shotgun (WGS) entry which is preliminary data.</text>
</comment>
<keyword evidence="1" id="KW-0472">Membrane</keyword>
<dbReference type="Proteomes" id="UP000700596">
    <property type="component" value="Unassembled WGS sequence"/>
</dbReference>
<name>A0A9P9D5Z8_9PLEO</name>
<evidence type="ECO:0008006" key="4">
    <source>
        <dbReference type="Google" id="ProtNLM"/>
    </source>
</evidence>
<keyword evidence="1" id="KW-1133">Transmembrane helix</keyword>
<proteinExistence type="predicted"/>
<accession>A0A9P9D5Z8</accession>
<dbReference type="EMBL" id="JAGMWT010000019">
    <property type="protein sequence ID" value="KAH7113301.1"/>
    <property type="molecule type" value="Genomic_DNA"/>
</dbReference>
<evidence type="ECO:0000313" key="2">
    <source>
        <dbReference type="EMBL" id="KAH7113301.1"/>
    </source>
</evidence>
<reference evidence="2" key="1">
    <citation type="journal article" date="2021" name="Nat. Commun.">
        <title>Genetic determinants of endophytism in the Arabidopsis root mycobiome.</title>
        <authorList>
            <person name="Mesny F."/>
            <person name="Miyauchi S."/>
            <person name="Thiergart T."/>
            <person name="Pickel B."/>
            <person name="Atanasova L."/>
            <person name="Karlsson M."/>
            <person name="Huettel B."/>
            <person name="Barry K.W."/>
            <person name="Haridas S."/>
            <person name="Chen C."/>
            <person name="Bauer D."/>
            <person name="Andreopoulos W."/>
            <person name="Pangilinan J."/>
            <person name="LaButti K."/>
            <person name="Riley R."/>
            <person name="Lipzen A."/>
            <person name="Clum A."/>
            <person name="Drula E."/>
            <person name="Henrissat B."/>
            <person name="Kohler A."/>
            <person name="Grigoriev I.V."/>
            <person name="Martin F.M."/>
            <person name="Hacquard S."/>
        </authorList>
    </citation>
    <scope>NUCLEOTIDE SEQUENCE</scope>
    <source>
        <strain evidence="2">MPI-CAGE-CH-0243</strain>
    </source>
</reference>
<gene>
    <name evidence="2" type="ORF">B0J11DRAFT_146789</name>
</gene>
<dbReference type="AlphaFoldDB" id="A0A9P9D5Z8"/>
<organism evidence="2 3">
    <name type="scientific">Dendryphion nanum</name>
    <dbReference type="NCBI Taxonomy" id="256645"/>
    <lineage>
        <taxon>Eukaryota</taxon>
        <taxon>Fungi</taxon>
        <taxon>Dikarya</taxon>
        <taxon>Ascomycota</taxon>
        <taxon>Pezizomycotina</taxon>
        <taxon>Dothideomycetes</taxon>
        <taxon>Pleosporomycetidae</taxon>
        <taxon>Pleosporales</taxon>
        <taxon>Torulaceae</taxon>
        <taxon>Dendryphion</taxon>
    </lineage>
</organism>
<keyword evidence="3" id="KW-1185">Reference proteome</keyword>
<sequence>MAGSHVDRADSGCHRLLFLHGGYLVGHMWFSMFVSFEGFSLSGFWVVSRSARHLLRHHGSWTTSCPYSISLLFPLLAFTRACDLVICLSVFALLLPPLYCVCPLSHFHVISLLS</sequence>